<dbReference type="RefSeq" id="WP_064031505.1">
    <property type="nucleotide sequence ID" value="NZ_LUUK01000224.1"/>
</dbReference>
<feature type="chain" id="PRO_5008068673" evidence="3">
    <location>
        <begin position="23"/>
        <end position="362"/>
    </location>
</feature>
<dbReference type="SUPFAM" id="SSF50974">
    <property type="entry name" value="Nitrous oxide reductase, N-terminal domain"/>
    <property type="match status" value="1"/>
</dbReference>
<dbReference type="GO" id="GO:0006006">
    <property type="term" value="P:glucose metabolic process"/>
    <property type="evidence" value="ECO:0007669"/>
    <property type="project" value="UniProtKB-KW"/>
</dbReference>
<dbReference type="InterPro" id="IPR011045">
    <property type="entry name" value="N2O_reductase_N"/>
</dbReference>
<dbReference type="Proteomes" id="UP000077628">
    <property type="component" value="Unassembled WGS sequence"/>
</dbReference>
<dbReference type="AlphaFoldDB" id="A0A177N246"/>
<dbReference type="Pfam" id="PF10282">
    <property type="entry name" value="Lactonase"/>
    <property type="match status" value="2"/>
</dbReference>
<dbReference type="PANTHER" id="PTHR30344">
    <property type="entry name" value="6-PHOSPHOGLUCONOLACTONASE-RELATED"/>
    <property type="match status" value="1"/>
</dbReference>
<dbReference type="EMBL" id="LUUK01000224">
    <property type="protein sequence ID" value="OAI12038.1"/>
    <property type="molecule type" value="Genomic_DNA"/>
</dbReference>
<keyword evidence="3" id="KW-0732">Signal</keyword>
<gene>
    <name evidence="4" type="ORF">A1355_01070</name>
</gene>
<evidence type="ECO:0000256" key="2">
    <source>
        <dbReference type="ARBA" id="ARBA00022526"/>
    </source>
</evidence>
<dbReference type="InterPro" id="IPR050282">
    <property type="entry name" value="Cycloisomerase_2"/>
</dbReference>
<proteinExistence type="inferred from homology"/>
<evidence type="ECO:0000313" key="4">
    <source>
        <dbReference type="EMBL" id="OAI12038.1"/>
    </source>
</evidence>
<evidence type="ECO:0000313" key="5">
    <source>
        <dbReference type="Proteomes" id="UP000077628"/>
    </source>
</evidence>
<name>A0A177N246_9GAMM</name>
<dbReference type="InterPro" id="IPR015943">
    <property type="entry name" value="WD40/YVTN_repeat-like_dom_sf"/>
</dbReference>
<keyword evidence="2" id="KW-0119">Carbohydrate metabolism</keyword>
<dbReference type="OrthoDB" id="145213at2"/>
<reference evidence="5" key="1">
    <citation type="submission" date="2016-03" db="EMBL/GenBank/DDBJ databases">
        <authorList>
            <person name="Heylen K."/>
            <person name="De Vos P."/>
            <person name="Vekeman B."/>
        </authorList>
    </citation>
    <scope>NUCLEOTIDE SEQUENCE [LARGE SCALE GENOMIC DNA]</scope>
    <source>
        <strain evidence="5">R-45383</strain>
    </source>
</reference>
<protein>
    <submittedName>
        <fullName evidence="4">3-carboxymuconate cyclase</fullName>
    </submittedName>
</protein>
<keyword evidence="2" id="KW-0313">Glucose metabolism</keyword>
<dbReference type="Gene3D" id="2.130.10.10">
    <property type="entry name" value="YVTN repeat-like/Quinoprotein amine dehydrogenase"/>
    <property type="match status" value="3"/>
</dbReference>
<comment type="similarity">
    <text evidence="1">Belongs to the cycloisomerase 2 family.</text>
</comment>
<keyword evidence="5" id="KW-1185">Reference proteome</keyword>
<comment type="caution">
    <text evidence="4">The sequence shown here is derived from an EMBL/GenBank/DDBJ whole genome shotgun (WGS) entry which is preliminary data.</text>
</comment>
<evidence type="ECO:0000256" key="1">
    <source>
        <dbReference type="ARBA" id="ARBA00005564"/>
    </source>
</evidence>
<evidence type="ECO:0000256" key="3">
    <source>
        <dbReference type="SAM" id="SignalP"/>
    </source>
</evidence>
<dbReference type="PANTHER" id="PTHR30344:SF1">
    <property type="entry name" value="6-PHOSPHOGLUCONOLACTONASE"/>
    <property type="match status" value="1"/>
</dbReference>
<feature type="signal peptide" evidence="3">
    <location>
        <begin position="1"/>
        <end position="22"/>
    </location>
</feature>
<organism evidence="4 5">
    <name type="scientific">Methylomonas koyamae</name>
    <dbReference type="NCBI Taxonomy" id="702114"/>
    <lineage>
        <taxon>Bacteria</taxon>
        <taxon>Pseudomonadati</taxon>
        <taxon>Pseudomonadota</taxon>
        <taxon>Gammaproteobacteria</taxon>
        <taxon>Methylococcales</taxon>
        <taxon>Methylococcaceae</taxon>
        <taxon>Methylomonas</taxon>
    </lineage>
</organism>
<dbReference type="STRING" id="702114.A1355_01070"/>
<dbReference type="InterPro" id="IPR019405">
    <property type="entry name" value="Lactonase_7-beta_prop"/>
</dbReference>
<dbReference type="GO" id="GO:0017057">
    <property type="term" value="F:6-phosphogluconolactonase activity"/>
    <property type="evidence" value="ECO:0007669"/>
    <property type="project" value="TreeGrafter"/>
</dbReference>
<sequence>MNNTLKTLAAAIPLILPLTAQAWSETYRETAYTLSNAASNSVLAFRLNAAGKMQPAGSYATGGAGTGAGLGNQGALAFSENQRFLFAINAGSNDVSVFRVRDNGLELVHRAAEPGVTPVSLTVAHDRVYVVNAGDDSIFGYRFDARSGRLYPLEQSYRKLGDDASGPAQISFDRDGDALVVTEKAGNKIVSFTLDNRGLPDEKHSLASAGNTPFGFAFGKHNQFFVSEAQGGAANGATVSAYRLHEDGSLQLLDGAVAVEQTAACWLATTPNGKLAFTANTPAGSIASFAIGRHGQLELLQARAAEESRPNDLAVSDDGGRLYSLSNGDHSIGVYRIGADGELQSVTHLNTLPAGVTGLVVR</sequence>
<accession>A0A177N246</accession>